<dbReference type="EMBL" id="BTRK01000004">
    <property type="protein sequence ID" value="GMR44854.1"/>
    <property type="molecule type" value="Genomic_DNA"/>
</dbReference>
<organism evidence="2 3">
    <name type="scientific">Pristionchus mayeri</name>
    <dbReference type="NCBI Taxonomy" id="1317129"/>
    <lineage>
        <taxon>Eukaryota</taxon>
        <taxon>Metazoa</taxon>
        <taxon>Ecdysozoa</taxon>
        <taxon>Nematoda</taxon>
        <taxon>Chromadorea</taxon>
        <taxon>Rhabditida</taxon>
        <taxon>Rhabditina</taxon>
        <taxon>Diplogasteromorpha</taxon>
        <taxon>Diplogasteroidea</taxon>
        <taxon>Neodiplogasteridae</taxon>
        <taxon>Pristionchus</taxon>
    </lineage>
</organism>
<evidence type="ECO:0000313" key="2">
    <source>
        <dbReference type="EMBL" id="GMR44854.1"/>
    </source>
</evidence>
<sequence>EEYTGNYPVGVIFHCAAFAAGISFLISIHFFLVNPTLLNRMLNIANRGCFKEATKFIVKPASHTAEPVSTFFLRIGTLIFGCAGVILYGLELFLIIM</sequence>
<comment type="caution">
    <text evidence="2">The sequence shown here is derived from an EMBL/GenBank/DDBJ whole genome shotgun (WGS) entry which is preliminary data.</text>
</comment>
<feature type="transmembrane region" description="Helical" evidence="1">
    <location>
        <begin position="12"/>
        <end position="32"/>
    </location>
</feature>
<reference evidence="3" key="1">
    <citation type="submission" date="2022-10" db="EMBL/GenBank/DDBJ databases">
        <title>Genome assembly of Pristionchus species.</title>
        <authorList>
            <person name="Yoshida K."/>
            <person name="Sommer R.J."/>
        </authorList>
    </citation>
    <scope>NUCLEOTIDE SEQUENCE [LARGE SCALE GENOMIC DNA]</scope>
    <source>
        <strain evidence="3">RS5460</strain>
    </source>
</reference>
<dbReference type="Proteomes" id="UP001328107">
    <property type="component" value="Unassembled WGS sequence"/>
</dbReference>
<feature type="non-terminal residue" evidence="2">
    <location>
        <position position="97"/>
    </location>
</feature>
<keyword evidence="1" id="KW-0812">Transmembrane</keyword>
<feature type="non-terminal residue" evidence="2">
    <location>
        <position position="1"/>
    </location>
</feature>
<evidence type="ECO:0000256" key="1">
    <source>
        <dbReference type="SAM" id="Phobius"/>
    </source>
</evidence>
<proteinExistence type="predicted"/>
<keyword evidence="1" id="KW-1133">Transmembrane helix</keyword>
<name>A0AAN5CI77_9BILA</name>
<evidence type="ECO:0000313" key="3">
    <source>
        <dbReference type="Proteomes" id="UP001328107"/>
    </source>
</evidence>
<accession>A0AAN5CI77</accession>
<keyword evidence="1" id="KW-0472">Membrane</keyword>
<dbReference type="AlphaFoldDB" id="A0AAN5CI77"/>
<keyword evidence="3" id="KW-1185">Reference proteome</keyword>
<protein>
    <submittedName>
        <fullName evidence="2">Uncharacterized protein</fullName>
    </submittedName>
</protein>
<feature type="transmembrane region" description="Helical" evidence="1">
    <location>
        <begin position="71"/>
        <end position="96"/>
    </location>
</feature>
<gene>
    <name evidence="2" type="ORF">PMAYCL1PPCAC_15049</name>
</gene>